<dbReference type="RefSeq" id="WP_110465734.1">
    <property type="nucleotide sequence ID" value="NZ_JAMOFZ010000012.1"/>
</dbReference>
<keyword evidence="3" id="KW-0378">Hydrolase</keyword>
<dbReference type="EMBL" id="QJTC01000012">
    <property type="protein sequence ID" value="PYE77786.1"/>
    <property type="molecule type" value="Genomic_DNA"/>
</dbReference>
<keyword evidence="4" id="KW-1185">Reference proteome</keyword>
<dbReference type="PANTHER" id="PTHR10412:SF10">
    <property type="entry name" value="GLYCOSYL HYDROLASE FAMILY 63 C-TERMINAL DOMAIN-CONTAINING PROTEIN"/>
    <property type="match status" value="1"/>
</dbReference>
<feature type="domain" description="Mannosylglycerate hydrolase MGH1-like glycoside hydrolase" evidence="2">
    <location>
        <begin position="715"/>
        <end position="884"/>
    </location>
</feature>
<comment type="caution">
    <text evidence="3">The sequence shown here is derived from an EMBL/GenBank/DDBJ whole genome shotgun (WGS) entry which is preliminary data.</text>
</comment>
<protein>
    <submittedName>
        <fullName evidence="3">Glycosyl hydrolase family 63</fullName>
    </submittedName>
</protein>
<accession>A0A318SSY8</accession>
<dbReference type="AlphaFoldDB" id="A0A318SSY8"/>
<dbReference type="InterPro" id="IPR054491">
    <property type="entry name" value="MGH1-like_GH"/>
</dbReference>
<dbReference type="OrthoDB" id="9798687at2"/>
<dbReference type="Gene3D" id="1.50.10.10">
    <property type="match status" value="2"/>
</dbReference>
<name>A0A318SSY8_9BURK</name>
<sequence>MPNDPTPAQDDAASSPDPLTDGAPWMLWGPYLAERQWGTVREDASENGEAWEALTHDMARSVAYRWGEDGIGGISDEHQRLCLSLALWNGQDPILKERLFGLSNAEGNHGEDVKEQYWYLDNLPDHRWMRMVYRYPQTAFPYAQLVAENARRSRAEPEYELADTGIFDQGRYFDVEIECAKAGEHDLLLRYTAHNRGPDDAPLHLLPTLWFRADPAANGDMPAGLSAGPDGGLIAQHPTLGRYTCHVQSDGGAPQWLFTDNATNAARAESLGARSWPTPPGTRGCFKDAFHDRVVHGDAAAVSAEPRGSKACAWCSLQVPAGGSVSVRLRLSREPAAQPFADFDRVMAVAHAGADVFYARRQDPAHTAEQRALQRQAWAGLLWSKQFYVYDVSHWLDGEPGCSSLPVSRKKGRNAGWRHMRAHDIVLMPDKWEYPWFASWDLAFHAIAVAPVDPALAKRQLTLLLHDRYMHPNGQIPAYEWNFGAANPPVQALAAWKVYQTDAAITGTPDTAFLRHVLHRLMLNFTWWVNRQDSSGNNIFQGGFLGLDNVGVFDRSQPLPGGGVLEQADGTSWMAMYALNLMRIAMELALDDPVYEDLAIKFGEHFFYIAGAMANMGGVEGAGLWDEEDGFYYDQVKMPDGASSRLRLRTVAGLVPFLAVEVLDAARVRELGRLRHHLQAFLQRRPDLAALVSHWQEPHAHGANGQENSHESLHLFSLLRGHRMKRVLRRVLDEKEFLSPHGIRSVSKVYGDRAFDYALGDTHYGLHYTPAESDNDMFGGNSNWRGPVWIPLNYLIVESLRRFHSYYGDDFRVECPTGSGRMMSIRGVADFLQARLLSLYLPGPGGQRTGCGAPGEQQATDGMLLFHEYFHGDTGRGLGASHQTGWTALLAVLL</sequence>
<evidence type="ECO:0000256" key="1">
    <source>
        <dbReference type="SAM" id="MobiDB-lite"/>
    </source>
</evidence>
<dbReference type="Pfam" id="PF22422">
    <property type="entry name" value="MGH1-like_GH"/>
    <property type="match status" value="2"/>
</dbReference>
<dbReference type="InterPro" id="IPR004888">
    <property type="entry name" value="Glycoside_hydrolase_63"/>
</dbReference>
<gene>
    <name evidence="3" type="ORF">DFQ15_11236</name>
</gene>
<reference evidence="3 4" key="1">
    <citation type="submission" date="2018-06" db="EMBL/GenBank/DDBJ databases">
        <title>Genomic Encyclopedia of Type Strains, Phase III (KMG-III): the genomes of soil and plant-associated and newly described type strains.</title>
        <authorList>
            <person name="Whitman W."/>
        </authorList>
    </citation>
    <scope>NUCLEOTIDE SEQUENCE [LARGE SCALE GENOMIC DNA]</scope>
    <source>
        <strain evidence="3 4">CECT 7646</strain>
    </source>
</reference>
<dbReference type="InterPro" id="IPR012341">
    <property type="entry name" value="6hp_glycosidase-like_sf"/>
</dbReference>
<evidence type="ECO:0000313" key="4">
    <source>
        <dbReference type="Proteomes" id="UP000247540"/>
    </source>
</evidence>
<dbReference type="InterPro" id="IPR008928">
    <property type="entry name" value="6-hairpin_glycosidase_sf"/>
</dbReference>
<dbReference type="GO" id="GO:0004573">
    <property type="term" value="F:Glc3Man9GlcNAc2 oligosaccharide glucosidase activity"/>
    <property type="evidence" value="ECO:0007669"/>
    <property type="project" value="InterPro"/>
</dbReference>
<feature type="region of interest" description="Disordered" evidence="1">
    <location>
        <begin position="1"/>
        <end position="22"/>
    </location>
</feature>
<organism evidence="3 4">
    <name type="scientific">Xylophilus ampelinus</name>
    <dbReference type="NCBI Taxonomy" id="54067"/>
    <lineage>
        <taxon>Bacteria</taxon>
        <taxon>Pseudomonadati</taxon>
        <taxon>Pseudomonadota</taxon>
        <taxon>Betaproteobacteria</taxon>
        <taxon>Burkholderiales</taxon>
        <taxon>Xylophilus</taxon>
    </lineage>
</organism>
<feature type="domain" description="Mannosylglycerate hydrolase MGH1-like glycoside hydrolase" evidence="2">
    <location>
        <begin position="434"/>
        <end position="537"/>
    </location>
</feature>
<dbReference type="GO" id="GO:0009311">
    <property type="term" value="P:oligosaccharide metabolic process"/>
    <property type="evidence" value="ECO:0007669"/>
    <property type="project" value="InterPro"/>
</dbReference>
<dbReference type="PANTHER" id="PTHR10412">
    <property type="entry name" value="MANNOSYL-OLIGOSACCHARIDE GLUCOSIDASE"/>
    <property type="match status" value="1"/>
</dbReference>
<dbReference type="Proteomes" id="UP000247540">
    <property type="component" value="Unassembled WGS sequence"/>
</dbReference>
<proteinExistence type="predicted"/>
<evidence type="ECO:0000259" key="2">
    <source>
        <dbReference type="Pfam" id="PF22422"/>
    </source>
</evidence>
<evidence type="ECO:0000313" key="3">
    <source>
        <dbReference type="EMBL" id="PYE77786.1"/>
    </source>
</evidence>
<dbReference type="SUPFAM" id="SSF48208">
    <property type="entry name" value="Six-hairpin glycosidases"/>
    <property type="match status" value="1"/>
</dbReference>